<accession>A0AAE0FNE2</accession>
<organism evidence="2 3">
    <name type="scientific">Cymbomonas tetramitiformis</name>
    <dbReference type="NCBI Taxonomy" id="36881"/>
    <lineage>
        <taxon>Eukaryota</taxon>
        <taxon>Viridiplantae</taxon>
        <taxon>Chlorophyta</taxon>
        <taxon>Pyramimonadophyceae</taxon>
        <taxon>Pyramimonadales</taxon>
        <taxon>Pyramimonadaceae</taxon>
        <taxon>Cymbomonas</taxon>
    </lineage>
</organism>
<name>A0AAE0FNE2_9CHLO</name>
<gene>
    <name evidence="2" type="ORF">CYMTET_28475</name>
</gene>
<feature type="domain" description="Nucleotide exchange factor Fes1" evidence="1">
    <location>
        <begin position="88"/>
        <end position="183"/>
    </location>
</feature>
<proteinExistence type="predicted"/>
<dbReference type="Gene3D" id="1.25.10.10">
    <property type="entry name" value="Leucine-rich Repeat Variant"/>
    <property type="match status" value="1"/>
</dbReference>
<evidence type="ECO:0000313" key="2">
    <source>
        <dbReference type="EMBL" id="KAK3262680.1"/>
    </source>
</evidence>
<dbReference type="PANTHER" id="PTHR19316">
    <property type="entry name" value="PROTEIN FOLDING REGULATOR"/>
    <property type="match status" value="1"/>
</dbReference>
<reference evidence="2 3" key="1">
    <citation type="journal article" date="2015" name="Genome Biol. Evol.">
        <title>Comparative Genomics of a Bacterivorous Green Alga Reveals Evolutionary Causalities and Consequences of Phago-Mixotrophic Mode of Nutrition.</title>
        <authorList>
            <person name="Burns J.A."/>
            <person name="Paasch A."/>
            <person name="Narechania A."/>
            <person name="Kim E."/>
        </authorList>
    </citation>
    <scope>NUCLEOTIDE SEQUENCE [LARGE SCALE GENOMIC DNA]</scope>
    <source>
        <strain evidence="2 3">PLY_AMNH</strain>
    </source>
</reference>
<dbReference type="InterPro" id="IPR016024">
    <property type="entry name" value="ARM-type_fold"/>
</dbReference>
<protein>
    <recommendedName>
        <fullName evidence="1">Nucleotide exchange factor Fes1 domain-containing protein</fullName>
    </recommendedName>
</protein>
<keyword evidence="3" id="KW-1185">Reference proteome</keyword>
<dbReference type="GO" id="GO:0005783">
    <property type="term" value="C:endoplasmic reticulum"/>
    <property type="evidence" value="ECO:0007669"/>
    <property type="project" value="TreeGrafter"/>
</dbReference>
<dbReference type="InterPro" id="IPR011989">
    <property type="entry name" value="ARM-like"/>
</dbReference>
<dbReference type="EMBL" id="LGRX02016028">
    <property type="protein sequence ID" value="KAK3262680.1"/>
    <property type="molecule type" value="Genomic_DNA"/>
</dbReference>
<comment type="caution">
    <text evidence="2">The sequence shown here is derived from an EMBL/GenBank/DDBJ whole genome shotgun (WGS) entry which is preliminary data.</text>
</comment>
<evidence type="ECO:0000313" key="3">
    <source>
        <dbReference type="Proteomes" id="UP001190700"/>
    </source>
</evidence>
<dbReference type="InterPro" id="IPR013918">
    <property type="entry name" value="Nucleotide_exch_fac_Fes1"/>
</dbReference>
<evidence type="ECO:0000259" key="1">
    <source>
        <dbReference type="Pfam" id="PF08609"/>
    </source>
</evidence>
<dbReference type="SUPFAM" id="SSF48371">
    <property type="entry name" value="ARM repeat"/>
    <property type="match status" value="1"/>
</dbReference>
<dbReference type="GO" id="GO:0000774">
    <property type="term" value="F:adenyl-nucleotide exchange factor activity"/>
    <property type="evidence" value="ECO:0007669"/>
    <property type="project" value="TreeGrafter"/>
</dbReference>
<sequence length="408" mass="44964">MVYEEPGLDPALRQIHAFKTICNISSRQMFSRTFKVIFAAAFCLSIATSLDNDSEVRVQDGEVGASSEIEERLRAEGHEGAAAEYQQLNELFHWAIENSDPKSLGETAAKVGKYTKEELEALRERQAAVREALDQFKNMPTEAEIMQDIISLLNNESTNAEQHENALLYLQEMVEPIDNANDLYGMGGIHAVLRKLHSPEESVRKAAAWVLGTAASNNPAVQGQLLGEGALEVLLAMTSSDTGAAQQKALYALAAIVRNNPDTRMAFYKAEGTAVLQKLLADSHLPLGMHKKALLLVGDLASDEKQAQGVGVGLNHEALVRGLLKFVQHRDLDTKEKTLRTIEMLMDTQPEIRDMLTGTLNAGHILRDAVLQLKDPMYSDEDSEYVQEISSIILRIAARLADNSKEEL</sequence>
<dbReference type="PANTHER" id="PTHR19316:SF32">
    <property type="entry name" value="ARM REPEAT SUPERFAMILY PROTEIN"/>
    <property type="match status" value="1"/>
</dbReference>
<dbReference type="AlphaFoldDB" id="A0AAE0FNE2"/>
<dbReference type="InterPro" id="IPR050693">
    <property type="entry name" value="Hsp70_NEF-Inhibitors"/>
</dbReference>
<dbReference type="Proteomes" id="UP001190700">
    <property type="component" value="Unassembled WGS sequence"/>
</dbReference>
<dbReference type="Pfam" id="PF08609">
    <property type="entry name" value="Fes1"/>
    <property type="match status" value="1"/>
</dbReference>